<sequence length="1058" mass="122009">MEKFFADCISGVDILSSFRLKSFRYQDNLMVIRDYSKTIPGVSSELFLVRGGGPSSRERMILSRSMIDVFEDYKNSVTTVAPISWQVFNDRALHTYIINNLTQNNLYSRNYFSTDPLPGIGELVSFKYRGGIPQNIIFPIGSSTINWLSCVKSAKRMGEIFLKRPLRSNIYENNNILGKCEKNEIDIKRIRFWRYFYFIEDVVEKSGMMHFNPFSSSHISFDKNLTNKLPDDEHDFSLAFIGDSFSRESIILSDIIGGGKTSNFFYILRSILQYNYDDRQINDVTGDINNPLRRITKILDSSCNIGQNKESIYNFLSSVLDFSHREILNNLTISPLALKEEIEELLMIIAIKQEWILLYSILQQIQFNILHLLGYSAHRILIFKLFVPVLIAVMFANGNLSQTVLHAAAYIEVAKRQAGGFTLSNILNYSNIKSNPNGTARHFSEFENNDPEGYISSTLSVPIAIDVANIVKDVSMMKQHIDICQQVGLAIIKANSIVNDKIVNNYKREKKNDNRRQSRREKRHVNNTDTPNDKDKYGIKKMKVNDSSNRDNYDTNSGLLIEHYNDNSKNKDTVSNNLIIEENKNTHEKGNQQEDSIYNTNPSFPDKRINIDHKETSSTKQYVGSINKIQNPTLQPSVLLKGILTTIEKCFTLKEGTILNSIHGNIREYVKGDSNSDIGPSIDFSNRQDVTKRFLEIIIDSPSPYQIKKDINTAIIEKQLHNEHLMEKLYLNPVFRAIVGTNDPLERVIVLWNITKYINMAVIGLITVDLASLIDQRKGARKALRRGTIMKQNEFNYREAGNTPGEMRDTILPECISKLKCINGKTAKNQKCDHFFCKSLRLLYMSIDPDKATDIFIDDASRGTLLKLRDFCNKRDKLSMKDWDDNVFIPIMKGDDWVTFSKKQHIDLYEFKNFSWVLKRMVIDMGLLSSQISKDCIEFESDKLRVISDFSELILSNDDDYNNLYNHNNTNHCHKQEYIDNQNVDYNLNQNGQDIQANKFNDNYNNNNKQQEYFNQYNQANDYQNIWPNTLETQSPNFNSRHIDILKIALDNINNNNI</sequence>
<dbReference type="EMBL" id="LC738879">
    <property type="protein sequence ID" value="BDT62872.1"/>
    <property type="molecule type" value="Genomic_DNA"/>
</dbReference>
<feature type="region of interest" description="Disordered" evidence="1">
    <location>
        <begin position="508"/>
        <end position="553"/>
    </location>
</feature>
<name>A0A9C7EYX7_9VIRU</name>
<evidence type="ECO:0000256" key="1">
    <source>
        <dbReference type="SAM" id="MobiDB-lite"/>
    </source>
</evidence>
<evidence type="ECO:0000313" key="2">
    <source>
        <dbReference type="EMBL" id="BDT62872.1"/>
    </source>
</evidence>
<proteinExistence type="predicted"/>
<organism evidence="2">
    <name type="scientific">Trachysalambria curvirostris majanivirus</name>
    <dbReference type="NCBI Taxonomy" id="2984281"/>
    <lineage>
        <taxon>Viruses</taxon>
        <taxon>Viruses incertae sedis</taxon>
        <taxon>Naldaviricetes</taxon>
        <taxon>Nimaviridae</taxon>
    </lineage>
</organism>
<feature type="region of interest" description="Disordered" evidence="1">
    <location>
        <begin position="586"/>
        <end position="607"/>
    </location>
</feature>
<accession>A0A9C7EYX7</accession>
<reference evidence="2" key="1">
    <citation type="submission" date="2022-10" db="EMBL/GenBank/DDBJ databases">
        <title>Genome sequences of endogenous nimaviruses in decapod crustaceans.</title>
        <authorList>
            <person name="Kawato S."/>
            <person name="Nozaki R."/>
            <person name="Kondo H."/>
            <person name="Hirono I."/>
        </authorList>
    </citation>
    <scope>NUCLEOTIDE SEQUENCE</scope>
    <source>
        <strain evidence="2">Ube2021</strain>
    </source>
</reference>
<protein>
    <submittedName>
        <fullName evidence="2">Wsv037-like protein</fullName>
    </submittedName>
</protein>
<feature type="compositionally biased region" description="Polar residues" evidence="1">
    <location>
        <begin position="593"/>
        <end position="603"/>
    </location>
</feature>